<dbReference type="SMART" id="SM00387">
    <property type="entry name" value="HATPase_c"/>
    <property type="match status" value="1"/>
</dbReference>
<evidence type="ECO:0000313" key="10">
    <source>
        <dbReference type="EMBL" id="PQJ53769.1"/>
    </source>
</evidence>
<evidence type="ECO:0000259" key="9">
    <source>
        <dbReference type="PROSITE" id="PS50112"/>
    </source>
</evidence>
<dbReference type="RefSeq" id="WP_229793312.1">
    <property type="nucleotide sequence ID" value="NZ_BMYG01000002.1"/>
</dbReference>
<dbReference type="Pfam" id="PF00512">
    <property type="entry name" value="HisKA"/>
    <property type="match status" value="1"/>
</dbReference>
<proteinExistence type="predicted"/>
<keyword evidence="11" id="KW-1185">Reference proteome</keyword>
<dbReference type="Pfam" id="PF13188">
    <property type="entry name" value="PAS_8"/>
    <property type="match status" value="1"/>
</dbReference>
<evidence type="ECO:0000256" key="5">
    <source>
        <dbReference type="ARBA" id="ARBA00022777"/>
    </source>
</evidence>
<comment type="caution">
    <text evidence="10">The sequence shown here is derived from an EMBL/GenBank/DDBJ whole genome shotgun (WGS) entry which is preliminary data.</text>
</comment>
<evidence type="ECO:0000256" key="6">
    <source>
        <dbReference type="ARBA" id="ARBA00023012"/>
    </source>
</evidence>
<dbReference type="InterPro" id="IPR050351">
    <property type="entry name" value="BphY/WalK/GraS-like"/>
</dbReference>
<sequence length="411" mass="44898">MSASISAVISDKSLVNSQLKLASFAPMMELGFSNKNKSSFGAINHAYRKKNTSDGYGQSNELTLLRNRNQELSHLVDVLPNGVVVLDNKGQVSQANKVAIELLGVPLEGEKWRSIITRSFKPRSDDGHEVSLYDGRRVKLEIMPLQSGQLIVMTDLTETRKLQDRISHLQRVSALGRMVASLAHQIRTPLSAAMLYAANLANSKLTADKRKNFAGKLSSRLVDLEKQVNDMLMFAKSGENQVLEQVSLQQLLTAVYQSSEAFVLQSGKFSVELPEPDICILANKTSLASAITNLVHNAVQVIGKGVDVHLAARRISHLPNEVCISVEDNGPGIKPEQMTKIFEPFFTTRSQGTGLGLSVVKTVAQAHQGRVEVINKKEGGAIFNLYLPIKLTSEVEDNNSVSETPAQENAA</sequence>
<keyword evidence="7" id="KW-0472">Membrane</keyword>
<dbReference type="SUPFAM" id="SSF55785">
    <property type="entry name" value="PYP-like sensor domain (PAS domain)"/>
    <property type="match status" value="1"/>
</dbReference>
<dbReference type="EC" id="2.7.13.3" evidence="2"/>
<keyword evidence="3" id="KW-0597">Phosphoprotein</keyword>
<feature type="domain" description="PAS" evidence="9">
    <location>
        <begin position="68"/>
        <end position="104"/>
    </location>
</feature>
<protein>
    <recommendedName>
        <fullName evidence="2">histidine kinase</fullName>
        <ecNumber evidence="2">2.7.13.3</ecNumber>
    </recommendedName>
</protein>
<dbReference type="PANTHER" id="PTHR45453">
    <property type="entry name" value="PHOSPHATE REGULON SENSOR PROTEIN PHOR"/>
    <property type="match status" value="1"/>
</dbReference>
<reference evidence="10 11" key="1">
    <citation type="submission" date="2016-12" db="EMBL/GenBank/DDBJ databases">
        <title>Diversity of luminous bacteria.</title>
        <authorList>
            <person name="Yoshizawa S."/>
            <person name="Kogure K."/>
        </authorList>
    </citation>
    <scope>NUCLEOTIDE SEQUENCE [LARGE SCALE GENOMIC DNA]</scope>
    <source>
        <strain evidence="10 11">SA4-48</strain>
    </source>
</reference>
<keyword evidence="5 10" id="KW-0418">Kinase</keyword>
<gene>
    <name evidence="10" type="ORF">BTO11_08910</name>
</gene>
<dbReference type="SUPFAM" id="SSF47384">
    <property type="entry name" value="Homodimeric domain of signal transducing histidine kinase"/>
    <property type="match status" value="1"/>
</dbReference>
<dbReference type="EMBL" id="MSCH01000003">
    <property type="protein sequence ID" value="PQJ53769.1"/>
    <property type="molecule type" value="Genomic_DNA"/>
</dbReference>
<dbReference type="Gene3D" id="1.10.287.130">
    <property type="match status" value="1"/>
</dbReference>
<dbReference type="InterPro" id="IPR003594">
    <property type="entry name" value="HATPase_dom"/>
</dbReference>
<evidence type="ECO:0000259" key="8">
    <source>
        <dbReference type="PROSITE" id="PS50109"/>
    </source>
</evidence>
<keyword evidence="4" id="KW-0808">Transferase</keyword>
<dbReference type="GO" id="GO:0000155">
    <property type="term" value="F:phosphorelay sensor kinase activity"/>
    <property type="evidence" value="ECO:0007669"/>
    <property type="project" value="InterPro"/>
</dbReference>
<dbReference type="PROSITE" id="PS50112">
    <property type="entry name" value="PAS"/>
    <property type="match status" value="1"/>
</dbReference>
<dbReference type="SUPFAM" id="SSF55874">
    <property type="entry name" value="ATPase domain of HSP90 chaperone/DNA topoisomerase II/histidine kinase"/>
    <property type="match status" value="1"/>
</dbReference>
<dbReference type="GO" id="GO:0005886">
    <property type="term" value="C:plasma membrane"/>
    <property type="evidence" value="ECO:0007669"/>
    <property type="project" value="TreeGrafter"/>
</dbReference>
<dbReference type="Pfam" id="PF02518">
    <property type="entry name" value="HATPase_c"/>
    <property type="match status" value="1"/>
</dbReference>
<evidence type="ECO:0000256" key="7">
    <source>
        <dbReference type="ARBA" id="ARBA00023136"/>
    </source>
</evidence>
<dbReference type="Gene3D" id="3.30.565.10">
    <property type="entry name" value="Histidine kinase-like ATPase, C-terminal domain"/>
    <property type="match status" value="1"/>
</dbReference>
<comment type="catalytic activity">
    <reaction evidence="1">
        <text>ATP + protein L-histidine = ADP + protein N-phospho-L-histidine.</text>
        <dbReference type="EC" id="2.7.13.3"/>
    </reaction>
</comment>
<dbReference type="InterPro" id="IPR036890">
    <property type="entry name" value="HATPase_C_sf"/>
</dbReference>
<dbReference type="InterPro" id="IPR003661">
    <property type="entry name" value="HisK_dim/P_dom"/>
</dbReference>
<dbReference type="CDD" id="cd00082">
    <property type="entry name" value="HisKA"/>
    <property type="match status" value="1"/>
</dbReference>
<dbReference type="InterPro" id="IPR005467">
    <property type="entry name" value="His_kinase_dom"/>
</dbReference>
<dbReference type="Gene3D" id="3.30.450.20">
    <property type="entry name" value="PAS domain"/>
    <property type="match status" value="1"/>
</dbReference>
<feature type="domain" description="Histidine kinase" evidence="8">
    <location>
        <begin position="181"/>
        <end position="391"/>
    </location>
</feature>
<dbReference type="Proteomes" id="UP000239007">
    <property type="component" value="Unassembled WGS sequence"/>
</dbReference>
<dbReference type="PROSITE" id="PS50109">
    <property type="entry name" value="HIS_KIN"/>
    <property type="match status" value="1"/>
</dbReference>
<accession>A0A2S7UVH7</accession>
<evidence type="ECO:0000313" key="11">
    <source>
        <dbReference type="Proteomes" id="UP000239007"/>
    </source>
</evidence>
<dbReference type="GO" id="GO:0016036">
    <property type="term" value="P:cellular response to phosphate starvation"/>
    <property type="evidence" value="ECO:0007669"/>
    <property type="project" value="TreeGrafter"/>
</dbReference>
<dbReference type="CDD" id="cd00075">
    <property type="entry name" value="HATPase"/>
    <property type="match status" value="1"/>
</dbReference>
<dbReference type="InterPro" id="IPR036097">
    <property type="entry name" value="HisK_dim/P_sf"/>
</dbReference>
<dbReference type="PANTHER" id="PTHR45453:SF1">
    <property type="entry name" value="PHOSPHATE REGULON SENSOR PROTEIN PHOR"/>
    <property type="match status" value="1"/>
</dbReference>
<evidence type="ECO:0000256" key="1">
    <source>
        <dbReference type="ARBA" id="ARBA00000085"/>
    </source>
</evidence>
<evidence type="ECO:0000256" key="4">
    <source>
        <dbReference type="ARBA" id="ARBA00022679"/>
    </source>
</evidence>
<dbReference type="SMART" id="SM00388">
    <property type="entry name" value="HisKA"/>
    <property type="match status" value="1"/>
</dbReference>
<evidence type="ECO:0000256" key="3">
    <source>
        <dbReference type="ARBA" id="ARBA00022553"/>
    </source>
</evidence>
<organism evidence="10 11">
    <name type="scientific">Psychrosphaera saromensis</name>
    <dbReference type="NCBI Taxonomy" id="716813"/>
    <lineage>
        <taxon>Bacteria</taxon>
        <taxon>Pseudomonadati</taxon>
        <taxon>Pseudomonadota</taxon>
        <taxon>Gammaproteobacteria</taxon>
        <taxon>Alteromonadales</taxon>
        <taxon>Pseudoalteromonadaceae</taxon>
        <taxon>Psychrosphaera</taxon>
    </lineage>
</organism>
<dbReference type="InterPro" id="IPR004358">
    <property type="entry name" value="Sig_transdc_His_kin-like_C"/>
</dbReference>
<dbReference type="GO" id="GO:0004721">
    <property type="term" value="F:phosphoprotein phosphatase activity"/>
    <property type="evidence" value="ECO:0007669"/>
    <property type="project" value="TreeGrafter"/>
</dbReference>
<keyword evidence="6" id="KW-0902">Two-component regulatory system</keyword>
<dbReference type="InterPro" id="IPR000014">
    <property type="entry name" value="PAS"/>
</dbReference>
<evidence type="ECO:0000256" key="2">
    <source>
        <dbReference type="ARBA" id="ARBA00012438"/>
    </source>
</evidence>
<dbReference type="InterPro" id="IPR035965">
    <property type="entry name" value="PAS-like_dom_sf"/>
</dbReference>
<name>A0A2S7UVH7_9GAMM</name>
<dbReference type="PRINTS" id="PR00344">
    <property type="entry name" value="BCTRLSENSOR"/>
</dbReference>
<dbReference type="AlphaFoldDB" id="A0A2S7UVH7"/>